<accession>A0ABT5VJ43</accession>
<keyword evidence="2" id="KW-1185">Reference proteome</keyword>
<comment type="caution">
    <text evidence="1">The sequence shown here is derived from an EMBL/GenBank/DDBJ whole genome shotgun (WGS) entry which is preliminary data.</text>
</comment>
<dbReference type="Proteomes" id="UP001148125">
    <property type="component" value="Unassembled WGS sequence"/>
</dbReference>
<organism evidence="1 2">
    <name type="scientific">Alkalihalobacterium chitinilyticum</name>
    <dbReference type="NCBI Taxonomy" id="2980103"/>
    <lineage>
        <taxon>Bacteria</taxon>
        <taxon>Bacillati</taxon>
        <taxon>Bacillota</taxon>
        <taxon>Bacilli</taxon>
        <taxon>Bacillales</taxon>
        <taxon>Bacillaceae</taxon>
        <taxon>Alkalihalobacterium</taxon>
    </lineage>
</organism>
<proteinExistence type="predicted"/>
<sequence length="170" mass="19186">MAYERVRPEWKKDDPVLAEHMEQIESQYEEVKKDLEEVTTSPKINVNVRVTPSTNPTNQTGAFSQALNTVLSWITNRIRAITGETNWTIDPATNLKAVKEHMDADNPHAGSEPADPNLVKTTREATFQVPIQAASNNQYERAQIRNIVISDRAPAPDEGEDGDIWLIYMK</sequence>
<name>A0ABT5VJ43_9BACI</name>
<gene>
    <name evidence="1" type="ORF">N7Z68_19120</name>
</gene>
<evidence type="ECO:0000313" key="2">
    <source>
        <dbReference type="Proteomes" id="UP001148125"/>
    </source>
</evidence>
<dbReference type="RefSeq" id="WP_275120080.1">
    <property type="nucleotide sequence ID" value="NZ_JAOTPO010000016.1"/>
</dbReference>
<reference evidence="1" key="1">
    <citation type="submission" date="2024-05" db="EMBL/GenBank/DDBJ databases">
        <title>Alkalihalobacillus sp. strain MEB203 novel alkaliphilic bacterium from Lonar Lake, India.</title>
        <authorList>
            <person name="Joshi A."/>
            <person name="Thite S."/>
            <person name="Mengade P."/>
        </authorList>
    </citation>
    <scope>NUCLEOTIDE SEQUENCE</scope>
    <source>
        <strain evidence="1">MEB 203</strain>
    </source>
</reference>
<evidence type="ECO:0000313" key="1">
    <source>
        <dbReference type="EMBL" id="MDE5415478.1"/>
    </source>
</evidence>
<dbReference type="EMBL" id="JAOTPO010000016">
    <property type="protein sequence ID" value="MDE5415478.1"/>
    <property type="molecule type" value="Genomic_DNA"/>
</dbReference>
<protein>
    <submittedName>
        <fullName evidence="1">Uncharacterized protein</fullName>
    </submittedName>
</protein>